<feature type="non-terminal residue" evidence="5">
    <location>
        <position position="114"/>
    </location>
</feature>
<evidence type="ECO:0000256" key="2">
    <source>
        <dbReference type="ARBA" id="ARBA00023002"/>
    </source>
</evidence>
<keyword evidence="1" id="KW-0479">Metal-binding</keyword>
<dbReference type="InterPro" id="IPR050450">
    <property type="entry name" value="COX15/CtaA_HemeA_synthase"/>
</dbReference>
<sequence>MTSVKYQPVLYRYAIATTFVALLAMGIGALVTTKNAGMAFRDWPNSDGHNMLLYPWLKSAGDKFLEHGHRLAGMLIGLFSIGLVAMLSWKESRPKVRLAGWMILGAVIVQGLLG</sequence>
<keyword evidence="4" id="KW-0472">Membrane</keyword>
<dbReference type="GO" id="GO:0046872">
    <property type="term" value="F:metal ion binding"/>
    <property type="evidence" value="ECO:0007669"/>
    <property type="project" value="UniProtKB-KW"/>
</dbReference>
<dbReference type="EMBL" id="UOGL01000491">
    <property type="protein sequence ID" value="VAX40891.1"/>
    <property type="molecule type" value="Genomic_DNA"/>
</dbReference>
<name>A0A3B1DPW0_9ZZZZ</name>
<organism evidence="5">
    <name type="scientific">hydrothermal vent metagenome</name>
    <dbReference type="NCBI Taxonomy" id="652676"/>
    <lineage>
        <taxon>unclassified sequences</taxon>
        <taxon>metagenomes</taxon>
        <taxon>ecological metagenomes</taxon>
    </lineage>
</organism>
<proteinExistence type="predicted"/>
<feature type="transmembrane region" description="Helical" evidence="4">
    <location>
        <begin position="71"/>
        <end position="89"/>
    </location>
</feature>
<evidence type="ECO:0000256" key="1">
    <source>
        <dbReference type="ARBA" id="ARBA00022723"/>
    </source>
</evidence>
<dbReference type="AlphaFoldDB" id="A0A3B1DPW0"/>
<dbReference type="PANTHER" id="PTHR35457:SF1">
    <property type="entry name" value="HEME A SYNTHASE"/>
    <property type="match status" value="1"/>
</dbReference>
<protein>
    <submittedName>
        <fullName evidence="5">Heme A synthase, cytochrome oxidase biogenesis protein Cox15-CtaA</fullName>
    </submittedName>
</protein>
<feature type="transmembrane region" description="Helical" evidence="4">
    <location>
        <begin position="96"/>
        <end position="113"/>
    </location>
</feature>
<evidence type="ECO:0000256" key="4">
    <source>
        <dbReference type="SAM" id="Phobius"/>
    </source>
</evidence>
<keyword evidence="2" id="KW-0560">Oxidoreductase</keyword>
<gene>
    <name evidence="5" type="ORF">MNBD_PLANCTO02-1066</name>
</gene>
<evidence type="ECO:0000256" key="3">
    <source>
        <dbReference type="ARBA" id="ARBA00023004"/>
    </source>
</evidence>
<keyword evidence="4" id="KW-0812">Transmembrane</keyword>
<dbReference type="PANTHER" id="PTHR35457">
    <property type="entry name" value="HEME A SYNTHASE"/>
    <property type="match status" value="1"/>
</dbReference>
<reference evidence="5" key="1">
    <citation type="submission" date="2018-06" db="EMBL/GenBank/DDBJ databases">
        <authorList>
            <person name="Zhirakovskaya E."/>
        </authorList>
    </citation>
    <scope>NUCLEOTIDE SEQUENCE</scope>
</reference>
<evidence type="ECO:0000313" key="5">
    <source>
        <dbReference type="EMBL" id="VAX40891.1"/>
    </source>
</evidence>
<accession>A0A3B1DPW0</accession>
<keyword evidence="3" id="KW-0408">Iron</keyword>
<keyword evidence="4" id="KW-1133">Transmembrane helix</keyword>
<dbReference type="GO" id="GO:0016491">
    <property type="term" value="F:oxidoreductase activity"/>
    <property type="evidence" value="ECO:0007669"/>
    <property type="project" value="UniProtKB-KW"/>
</dbReference>
<feature type="transmembrane region" description="Helical" evidence="4">
    <location>
        <begin position="9"/>
        <end position="31"/>
    </location>
</feature>